<feature type="compositionally biased region" description="Pro residues" evidence="1">
    <location>
        <begin position="149"/>
        <end position="160"/>
    </location>
</feature>
<evidence type="ECO:0000313" key="3">
    <source>
        <dbReference type="Proteomes" id="UP000807342"/>
    </source>
</evidence>
<evidence type="ECO:0000256" key="1">
    <source>
        <dbReference type="SAM" id="MobiDB-lite"/>
    </source>
</evidence>
<reference evidence="2" key="1">
    <citation type="submission" date="2020-11" db="EMBL/GenBank/DDBJ databases">
        <authorList>
            <consortium name="DOE Joint Genome Institute"/>
            <person name="Ahrendt S."/>
            <person name="Riley R."/>
            <person name="Andreopoulos W."/>
            <person name="Labutti K."/>
            <person name="Pangilinan J."/>
            <person name="Ruiz-Duenas F.J."/>
            <person name="Barrasa J.M."/>
            <person name="Sanchez-Garcia M."/>
            <person name="Camarero S."/>
            <person name="Miyauchi S."/>
            <person name="Serrano A."/>
            <person name="Linde D."/>
            <person name="Babiker R."/>
            <person name="Drula E."/>
            <person name="Ayuso-Fernandez I."/>
            <person name="Pacheco R."/>
            <person name="Padilla G."/>
            <person name="Ferreira P."/>
            <person name="Barriuso J."/>
            <person name="Kellner H."/>
            <person name="Castanera R."/>
            <person name="Alfaro M."/>
            <person name="Ramirez L."/>
            <person name="Pisabarro A.G."/>
            <person name="Kuo A."/>
            <person name="Tritt A."/>
            <person name="Lipzen A."/>
            <person name="He G."/>
            <person name="Yan M."/>
            <person name="Ng V."/>
            <person name="Cullen D."/>
            <person name="Martin F."/>
            <person name="Rosso M.-N."/>
            <person name="Henrissat B."/>
            <person name="Hibbett D."/>
            <person name="Martinez A.T."/>
            <person name="Grigoriev I.V."/>
        </authorList>
    </citation>
    <scope>NUCLEOTIDE SEQUENCE</scope>
    <source>
        <strain evidence="2">MF-IS2</strain>
    </source>
</reference>
<proteinExistence type="predicted"/>
<sequence>MAHKAKTKPANDGSTAPTFRASNATQRFLFAMNQNHRAISKFRMDEYVRIVPLSDRLSVMEDLMEMRFQIILDDEHDLALNAPPQQETADTNIDEDDIHEIINALRIVGPWCEKFAPTIARDDAYNELKRLIGLVASLFDLIPGPHQCPIPLPPPPPPCSRPHRNDEDVPMELPAPTRAFSEAASQTPAPSLEASTPPPPPAATATSPAAAASIPPAGPRGRASYAGAVARNLNPAAPPFVRGPPHTPAAQPPAQAQQPASSKRSKRPFFATRGPSRRQFFIEAPAIPSDTSLPTLVITANRALARAKSTLKVDSARFSPRGITCATAIVPSTSDLDIIEATLSDGLLGARVSIPASRSFIKIVDVPYFKSRTTDPFTSAEVDAQLQRSIIPADFVVHWRYVRNSPKADSATVWIDLSDSQ</sequence>
<dbReference type="EMBL" id="MU153333">
    <property type="protein sequence ID" value="KAF9439822.1"/>
    <property type="molecule type" value="Genomic_DNA"/>
</dbReference>
<accession>A0A9P6BUW5</accession>
<comment type="caution">
    <text evidence="2">The sequence shown here is derived from an EMBL/GenBank/DDBJ whole genome shotgun (WGS) entry which is preliminary data.</text>
</comment>
<organism evidence="2 3">
    <name type="scientific">Macrolepiota fuliginosa MF-IS2</name>
    <dbReference type="NCBI Taxonomy" id="1400762"/>
    <lineage>
        <taxon>Eukaryota</taxon>
        <taxon>Fungi</taxon>
        <taxon>Dikarya</taxon>
        <taxon>Basidiomycota</taxon>
        <taxon>Agaricomycotina</taxon>
        <taxon>Agaricomycetes</taxon>
        <taxon>Agaricomycetidae</taxon>
        <taxon>Agaricales</taxon>
        <taxon>Agaricineae</taxon>
        <taxon>Agaricaceae</taxon>
        <taxon>Macrolepiota</taxon>
    </lineage>
</organism>
<protein>
    <submittedName>
        <fullName evidence="2">Uncharacterized protein</fullName>
    </submittedName>
</protein>
<feature type="region of interest" description="Disordered" evidence="1">
    <location>
        <begin position="149"/>
        <end position="223"/>
    </location>
</feature>
<name>A0A9P6BUW5_9AGAR</name>
<evidence type="ECO:0000313" key="2">
    <source>
        <dbReference type="EMBL" id="KAF9439822.1"/>
    </source>
</evidence>
<feature type="compositionally biased region" description="Pro residues" evidence="1">
    <location>
        <begin position="236"/>
        <end position="251"/>
    </location>
</feature>
<feature type="region of interest" description="Disordered" evidence="1">
    <location>
        <begin position="236"/>
        <end position="274"/>
    </location>
</feature>
<dbReference type="AlphaFoldDB" id="A0A9P6BUW5"/>
<keyword evidence="3" id="KW-1185">Reference proteome</keyword>
<dbReference type="Proteomes" id="UP000807342">
    <property type="component" value="Unassembled WGS sequence"/>
</dbReference>
<feature type="compositionally biased region" description="Low complexity" evidence="1">
    <location>
        <begin position="203"/>
        <end position="215"/>
    </location>
</feature>
<gene>
    <name evidence="2" type="ORF">P691DRAFT_768792</name>
</gene>
<dbReference type="OrthoDB" id="3123246at2759"/>